<gene>
    <name evidence="2" type="ORF">CONPUDRAFT_51288</name>
</gene>
<dbReference type="EMBL" id="JH711575">
    <property type="protein sequence ID" value="EIW84527.1"/>
    <property type="molecule type" value="Genomic_DNA"/>
</dbReference>
<protein>
    <recommendedName>
        <fullName evidence="4">Transposase family Tnp2 protein</fullName>
    </recommendedName>
</protein>
<dbReference type="OrthoDB" id="2669721at2759"/>
<comment type="caution">
    <text evidence="2">The sequence shown here is derived from an EMBL/GenBank/DDBJ whole genome shotgun (WGS) entry which is preliminary data.</text>
</comment>
<sequence length="1007" mass="113919">MSLTRLCCKCSLHWYVQITVFFTVLKTGQDTFEFEDIPEQDTGASNPLDEFDPNEFEEELSPLGELHQGDNEEATNEETTGPGGAGETNDQGESGNSDERPLSPAVEEPPPPESTTNSRTHATASYTRQEVDAIHQATVVEDVRLAQQYIHLLKNACIDDAHHHPLSATARDRLRNPPTSRVNLKEEQALRISLSFILGNPTDAQYARECRTIEKEIEGLKCLSKAQVEDELAKLTGVEAMRSDMCPGTCVAFTGPLDELEKCPKCGEERYEPRKSVKDALVPRRTFITMPLAFQIQALWRHVDSATRMRWRDTITEHIRNQLRDGDKSVLDQFDDITKGHDYLRAFDEGKIQSGDTVLMFSIDGAQLYACKQSDCWIYIWVLFDQSPDHRYKKQYVLPGAVIPGPNKPKNLDSFLFPGLFHLAAVQNEGLVIFDGLENRLRTTYLYLFVVVADGPGMAFITGLVGHHGKYGCRLYCGFPGRHPPQKPHYYPALKKPRGYDVDGCMHPSIHAEDLPRAGSGNYHDNLEHVAGASDLTSYRNLRLETGIVKPTIFLGLPRTLPIPKLFGSDIMHIAALNVGDLFIPLWRGKFTHHRTDDPDQWKWAVFADKELWDQHGDIVRLLATFLPGSFDRPPRDIAKKLNSGYKAWEWLLYLYGLGPALYFGILPDPYYTNFCRLVRGIRLLSQHSISAEQVQEARTQLNSFADEFEKIYVERLPERLHFVRPWLHAVTHLAREVVRKGPPLCASQWTMERTIGDLGREIRSHTHPYANLANRAVHRARVNAIKVLYPELDADNEDSQSNDKLPAASRDVGDGYIILARVERYLRPVVPLETRAISSALREHGFIVQGIPSLQRRARLRLPNGQIARSAWKEATMTKGVRQSRNVKIMMPHSTEPSYAEVRYYFIAKINDVTMGFAMVSLYGRPDVQLRDKSLNNIHACRYHGDTALRVINVKTIQSVVAMVPHKFPNHNEILHFAMEKPGLDVAVFGALEDLISSQSLHTDSN</sequence>
<dbReference type="PANTHER" id="PTHR46579">
    <property type="entry name" value="F5/8 TYPE C DOMAIN-CONTAINING PROTEIN-RELATED"/>
    <property type="match status" value="1"/>
</dbReference>
<accession>A0A5M3MZV3</accession>
<evidence type="ECO:0000313" key="3">
    <source>
        <dbReference type="Proteomes" id="UP000053558"/>
    </source>
</evidence>
<dbReference type="PANTHER" id="PTHR46579:SF1">
    <property type="entry name" value="F5_8 TYPE C DOMAIN-CONTAINING PROTEIN"/>
    <property type="match status" value="1"/>
</dbReference>
<evidence type="ECO:0008006" key="4">
    <source>
        <dbReference type="Google" id="ProtNLM"/>
    </source>
</evidence>
<dbReference type="Proteomes" id="UP000053558">
    <property type="component" value="Unassembled WGS sequence"/>
</dbReference>
<dbReference type="RefSeq" id="XP_007765349.1">
    <property type="nucleotide sequence ID" value="XM_007767159.1"/>
</dbReference>
<dbReference type="GeneID" id="19207444"/>
<evidence type="ECO:0000313" key="2">
    <source>
        <dbReference type="EMBL" id="EIW84527.1"/>
    </source>
</evidence>
<dbReference type="KEGG" id="cput:CONPUDRAFT_51288"/>
<evidence type="ECO:0000256" key="1">
    <source>
        <dbReference type="SAM" id="MobiDB-lite"/>
    </source>
</evidence>
<name>A0A5M3MZV3_CONPW</name>
<keyword evidence="3" id="KW-1185">Reference proteome</keyword>
<reference evidence="3" key="1">
    <citation type="journal article" date="2012" name="Science">
        <title>The Paleozoic origin of enzymatic lignin decomposition reconstructed from 31 fungal genomes.</title>
        <authorList>
            <person name="Floudas D."/>
            <person name="Binder M."/>
            <person name="Riley R."/>
            <person name="Barry K."/>
            <person name="Blanchette R.A."/>
            <person name="Henrissat B."/>
            <person name="Martinez A.T."/>
            <person name="Otillar R."/>
            <person name="Spatafora J.W."/>
            <person name="Yadav J.S."/>
            <person name="Aerts A."/>
            <person name="Benoit I."/>
            <person name="Boyd A."/>
            <person name="Carlson A."/>
            <person name="Copeland A."/>
            <person name="Coutinho P.M."/>
            <person name="de Vries R.P."/>
            <person name="Ferreira P."/>
            <person name="Findley K."/>
            <person name="Foster B."/>
            <person name="Gaskell J."/>
            <person name="Glotzer D."/>
            <person name="Gorecki P."/>
            <person name="Heitman J."/>
            <person name="Hesse C."/>
            <person name="Hori C."/>
            <person name="Igarashi K."/>
            <person name="Jurgens J.A."/>
            <person name="Kallen N."/>
            <person name="Kersten P."/>
            <person name="Kohler A."/>
            <person name="Kuees U."/>
            <person name="Kumar T.K.A."/>
            <person name="Kuo A."/>
            <person name="LaButti K."/>
            <person name="Larrondo L.F."/>
            <person name="Lindquist E."/>
            <person name="Ling A."/>
            <person name="Lombard V."/>
            <person name="Lucas S."/>
            <person name="Lundell T."/>
            <person name="Martin R."/>
            <person name="McLaughlin D.J."/>
            <person name="Morgenstern I."/>
            <person name="Morin E."/>
            <person name="Murat C."/>
            <person name="Nagy L.G."/>
            <person name="Nolan M."/>
            <person name="Ohm R.A."/>
            <person name="Patyshakuliyeva A."/>
            <person name="Rokas A."/>
            <person name="Ruiz-Duenas F.J."/>
            <person name="Sabat G."/>
            <person name="Salamov A."/>
            <person name="Samejima M."/>
            <person name="Schmutz J."/>
            <person name="Slot J.C."/>
            <person name="St John F."/>
            <person name="Stenlid J."/>
            <person name="Sun H."/>
            <person name="Sun S."/>
            <person name="Syed K."/>
            <person name="Tsang A."/>
            <person name="Wiebenga A."/>
            <person name="Young D."/>
            <person name="Pisabarro A."/>
            <person name="Eastwood D.C."/>
            <person name="Martin F."/>
            <person name="Cullen D."/>
            <person name="Grigoriev I.V."/>
            <person name="Hibbett D.S."/>
        </authorList>
    </citation>
    <scope>NUCLEOTIDE SEQUENCE [LARGE SCALE GENOMIC DNA]</scope>
    <source>
        <strain evidence="3">RWD-64-598 SS2</strain>
    </source>
</reference>
<proteinExistence type="predicted"/>
<organism evidence="2 3">
    <name type="scientific">Coniophora puteana (strain RWD-64-598)</name>
    <name type="common">Brown rot fungus</name>
    <dbReference type="NCBI Taxonomy" id="741705"/>
    <lineage>
        <taxon>Eukaryota</taxon>
        <taxon>Fungi</taxon>
        <taxon>Dikarya</taxon>
        <taxon>Basidiomycota</taxon>
        <taxon>Agaricomycotina</taxon>
        <taxon>Agaricomycetes</taxon>
        <taxon>Agaricomycetidae</taxon>
        <taxon>Boletales</taxon>
        <taxon>Coniophorineae</taxon>
        <taxon>Coniophoraceae</taxon>
        <taxon>Coniophora</taxon>
    </lineage>
</organism>
<feature type="region of interest" description="Disordered" evidence="1">
    <location>
        <begin position="37"/>
        <end position="123"/>
    </location>
</feature>
<feature type="compositionally biased region" description="Polar residues" evidence="1">
    <location>
        <begin position="114"/>
        <end position="123"/>
    </location>
</feature>
<dbReference type="OMA" id="QDNYEDN"/>
<feature type="compositionally biased region" description="Acidic residues" evidence="1">
    <location>
        <begin position="49"/>
        <end position="60"/>
    </location>
</feature>
<dbReference type="AlphaFoldDB" id="A0A5M3MZV3"/>